<dbReference type="OrthoDB" id="288014at2"/>
<evidence type="ECO:0000313" key="7">
    <source>
        <dbReference type="Proteomes" id="UP000295565"/>
    </source>
</evidence>
<evidence type="ECO:0000256" key="4">
    <source>
        <dbReference type="ARBA" id="ARBA00022833"/>
    </source>
</evidence>
<dbReference type="NCBIfam" id="TIGR00100">
    <property type="entry name" value="hypA"/>
    <property type="match status" value="1"/>
</dbReference>
<keyword evidence="4 5" id="KW-0862">Zinc</keyword>
<organism evidence="6 7">
    <name type="scientific">Celerinatantimonas diazotrophica</name>
    <dbReference type="NCBI Taxonomy" id="412034"/>
    <lineage>
        <taxon>Bacteria</taxon>
        <taxon>Pseudomonadati</taxon>
        <taxon>Pseudomonadota</taxon>
        <taxon>Gammaproteobacteria</taxon>
        <taxon>Celerinatantimonadaceae</taxon>
        <taxon>Celerinatantimonas</taxon>
    </lineage>
</organism>
<dbReference type="Gene3D" id="3.30.2320.80">
    <property type="match status" value="1"/>
</dbReference>
<keyword evidence="2 5" id="KW-0533">Nickel</keyword>
<feature type="binding site" evidence="5">
    <location>
        <position position="76"/>
    </location>
    <ligand>
        <name>Zn(2+)</name>
        <dbReference type="ChEBI" id="CHEBI:29105"/>
    </ligand>
</feature>
<accession>A0A4R1K9L7</accession>
<dbReference type="EMBL" id="SMGD01000006">
    <property type="protein sequence ID" value="TCK61108.1"/>
    <property type="molecule type" value="Genomic_DNA"/>
</dbReference>
<reference evidence="6 7" key="1">
    <citation type="submission" date="2019-03" db="EMBL/GenBank/DDBJ databases">
        <title>Genomic Encyclopedia of Type Strains, Phase IV (KMG-IV): sequencing the most valuable type-strain genomes for metagenomic binning, comparative biology and taxonomic classification.</title>
        <authorList>
            <person name="Goeker M."/>
        </authorList>
    </citation>
    <scope>NUCLEOTIDE SEQUENCE [LARGE SCALE GENOMIC DNA]</scope>
    <source>
        <strain evidence="6 7">DSM 18577</strain>
    </source>
</reference>
<feature type="binding site" evidence="5">
    <location>
        <position position="93"/>
    </location>
    <ligand>
        <name>Zn(2+)</name>
        <dbReference type="ChEBI" id="CHEBI:29105"/>
    </ligand>
</feature>
<dbReference type="PANTHER" id="PTHR34535:SF3">
    <property type="entry name" value="HYDROGENASE MATURATION FACTOR HYPA"/>
    <property type="match status" value="1"/>
</dbReference>
<name>A0A4R1K9L7_9GAMM</name>
<dbReference type="RefSeq" id="WP_131911406.1">
    <property type="nucleotide sequence ID" value="NZ_OU594967.1"/>
</dbReference>
<proteinExistence type="inferred from homology"/>
<dbReference type="InterPro" id="IPR000688">
    <property type="entry name" value="HypA/HybF"/>
</dbReference>
<keyword evidence="3 5" id="KW-0479">Metal-binding</keyword>
<feature type="binding site" evidence="5">
    <location>
        <position position="2"/>
    </location>
    <ligand>
        <name>Ni(2+)</name>
        <dbReference type="ChEBI" id="CHEBI:49786"/>
    </ligand>
</feature>
<dbReference type="InterPro" id="IPR020538">
    <property type="entry name" value="Hydgase_Ni_incorp_HypA/HybF_CS"/>
</dbReference>
<comment type="function">
    <text evidence="5">Involved in the maturation of [NiFe] hydrogenases. Required for nickel insertion into the metal center of the hydrogenase.</text>
</comment>
<evidence type="ECO:0000313" key="6">
    <source>
        <dbReference type="EMBL" id="TCK61108.1"/>
    </source>
</evidence>
<dbReference type="NCBIfam" id="NF002979">
    <property type="entry name" value="PRK03681.1"/>
    <property type="match status" value="1"/>
</dbReference>
<dbReference type="PROSITE" id="PS01249">
    <property type="entry name" value="HYPA"/>
    <property type="match status" value="1"/>
</dbReference>
<dbReference type="AlphaFoldDB" id="A0A4R1K9L7"/>
<dbReference type="FunFam" id="3.30.2320.80:FF:000001">
    <property type="entry name" value="Hydrogenase maturation factor HypA"/>
    <property type="match status" value="1"/>
</dbReference>
<feature type="binding site" evidence="5">
    <location>
        <position position="90"/>
    </location>
    <ligand>
        <name>Zn(2+)</name>
        <dbReference type="ChEBI" id="CHEBI:29105"/>
    </ligand>
</feature>
<keyword evidence="7" id="KW-1185">Reference proteome</keyword>
<dbReference type="PANTHER" id="PTHR34535">
    <property type="entry name" value="HYDROGENASE MATURATION FACTOR HYPA"/>
    <property type="match status" value="1"/>
</dbReference>
<dbReference type="GO" id="GO:0008270">
    <property type="term" value="F:zinc ion binding"/>
    <property type="evidence" value="ECO:0007669"/>
    <property type="project" value="UniProtKB-UniRule"/>
</dbReference>
<protein>
    <recommendedName>
        <fullName evidence="5">Hydrogenase maturation factor HypA</fullName>
    </recommendedName>
</protein>
<dbReference type="Pfam" id="PF01155">
    <property type="entry name" value="HypA"/>
    <property type="match status" value="1"/>
</dbReference>
<gene>
    <name evidence="5" type="primary">hypA</name>
    <name evidence="6" type="ORF">EV690_0551</name>
</gene>
<evidence type="ECO:0000256" key="1">
    <source>
        <dbReference type="ARBA" id="ARBA00010748"/>
    </source>
</evidence>
<dbReference type="GO" id="GO:0016530">
    <property type="term" value="F:metallochaperone activity"/>
    <property type="evidence" value="ECO:0007669"/>
    <property type="project" value="UniProtKB-ARBA"/>
</dbReference>
<evidence type="ECO:0000256" key="2">
    <source>
        <dbReference type="ARBA" id="ARBA00022596"/>
    </source>
</evidence>
<comment type="similarity">
    <text evidence="1 5">Belongs to the HypA/HybF family.</text>
</comment>
<evidence type="ECO:0000256" key="5">
    <source>
        <dbReference type="HAMAP-Rule" id="MF_00213"/>
    </source>
</evidence>
<dbReference type="HAMAP" id="MF_00213">
    <property type="entry name" value="HypA_HybF"/>
    <property type="match status" value="1"/>
</dbReference>
<evidence type="ECO:0000256" key="3">
    <source>
        <dbReference type="ARBA" id="ARBA00022723"/>
    </source>
</evidence>
<feature type="binding site" evidence="5">
    <location>
        <position position="73"/>
    </location>
    <ligand>
        <name>Zn(2+)</name>
        <dbReference type="ChEBI" id="CHEBI:29105"/>
    </ligand>
</feature>
<dbReference type="PIRSF" id="PIRSF004761">
    <property type="entry name" value="Hydrgn_mat_HypA"/>
    <property type="match status" value="1"/>
</dbReference>
<dbReference type="GO" id="GO:0051604">
    <property type="term" value="P:protein maturation"/>
    <property type="evidence" value="ECO:0007669"/>
    <property type="project" value="InterPro"/>
</dbReference>
<sequence>MHEITLCQQTIETVEQYACANGARAITDVWLRVGAFSCIEPAAMNFCFELVCRETLAEGCKLHLELQVAHCFCNHCQKEIELLSSLVKVCPHCGSHDLNIDADNDVTIERIEII</sequence>
<comment type="caution">
    <text evidence="6">The sequence shown here is derived from an EMBL/GenBank/DDBJ whole genome shotgun (WGS) entry which is preliminary data.</text>
</comment>
<dbReference type="GO" id="GO:0016151">
    <property type="term" value="F:nickel cation binding"/>
    <property type="evidence" value="ECO:0007669"/>
    <property type="project" value="UniProtKB-UniRule"/>
</dbReference>
<dbReference type="Proteomes" id="UP000295565">
    <property type="component" value="Unassembled WGS sequence"/>
</dbReference>